<dbReference type="AlphaFoldDB" id="A6H9V0"/>
<reference evidence="2" key="1">
    <citation type="submission" date="2005-09" db="EMBL/GenBank/DDBJ databases">
        <authorList>
            <person name="Mural R.J."/>
            <person name="Li P.W."/>
            <person name="Adams M.D."/>
            <person name="Amanatides P.G."/>
            <person name="Baden-Tillson H."/>
            <person name="Barnstead M."/>
            <person name="Chin S.H."/>
            <person name="Dew I."/>
            <person name="Evans C.A."/>
            <person name="Ferriera S."/>
            <person name="Flanigan M."/>
            <person name="Fosler C."/>
            <person name="Glodek A."/>
            <person name="Gu Z."/>
            <person name="Holt R.A."/>
            <person name="Jennings D."/>
            <person name="Kraft C.L."/>
            <person name="Lu F."/>
            <person name="Nguyen T."/>
            <person name="Nusskern D.R."/>
            <person name="Pfannkoch C.M."/>
            <person name="Sitter C."/>
            <person name="Sutton G.G."/>
            <person name="Venter J.C."/>
            <person name="Wang Z."/>
            <person name="Woodage T."/>
            <person name="Zheng X.H."/>
            <person name="Zhong F."/>
        </authorList>
    </citation>
    <scope>NUCLEOTIDE SEQUENCE [LARGE SCALE GENOMIC DNA]</scope>
    <source>
        <strain>BN</strain>
        <strain evidence="2">Sprague-Dawley</strain>
    </source>
</reference>
<protein>
    <submittedName>
        <fullName evidence="1">RCG62056, isoform CRA_b</fullName>
    </submittedName>
</protein>
<dbReference type="Proteomes" id="UP000234681">
    <property type="component" value="Chromosome 6"/>
</dbReference>
<dbReference type="EMBL" id="CH473947">
    <property type="protein sequence ID" value="EDM02806.1"/>
    <property type="molecule type" value="Genomic_DNA"/>
</dbReference>
<gene>
    <name evidence="1" type="ORF">rCG_62056</name>
</gene>
<proteinExistence type="predicted"/>
<evidence type="ECO:0000313" key="1">
    <source>
        <dbReference type="EMBL" id="EDM02806.1"/>
    </source>
</evidence>
<organism evidence="1 2">
    <name type="scientific">Rattus norvegicus</name>
    <name type="common">Rat</name>
    <dbReference type="NCBI Taxonomy" id="10116"/>
    <lineage>
        <taxon>Eukaryota</taxon>
        <taxon>Metazoa</taxon>
        <taxon>Chordata</taxon>
        <taxon>Craniata</taxon>
        <taxon>Vertebrata</taxon>
        <taxon>Euteleostomi</taxon>
        <taxon>Mammalia</taxon>
        <taxon>Eutheria</taxon>
        <taxon>Euarchontoglires</taxon>
        <taxon>Glires</taxon>
        <taxon>Rodentia</taxon>
        <taxon>Myomorpha</taxon>
        <taxon>Muroidea</taxon>
        <taxon>Muridae</taxon>
        <taxon>Murinae</taxon>
        <taxon>Rattus</taxon>
    </lineage>
</organism>
<accession>A6H9V0</accession>
<sequence>MSLGPVTPKSSQTITAFRPGGLRFPTLCVSPPFVALLYCLGEDFINENTEGFILENCSFLFFERIETSDYNNIRNNYKVFKPVGVNL</sequence>
<evidence type="ECO:0000313" key="2">
    <source>
        <dbReference type="Proteomes" id="UP000234681"/>
    </source>
</evidence>
<name>A6H9V0_RAT</name>